<dbReference type="Gene3D" id="1.10.10.10">
    <property type="entry name" value="Winged helix-like DNA-binding domain superfamily/Winged helix DNA-binding domain"/>
    <property type="match status" value="1"/>
</dbReference>
<dbReference type="GO" id="GO:0032993">
    <property type="term" value="C:protein-DNA complex"/>
    <property type="evidence" value="ECO:0007669"/>
    <property type="project" value="TreeGrafter"/>
</dbReference>
<comment type="similarity">
    <text evidence="1">Belongs to the LysR transcriptional regulatory family.</text>
</comment>
<name>A0A7H8NFS1_9ACTN</name>
<dbReference type="InterPro" id="IPR036388">
    <property type="entry name" value="WH-like_DNA-bd_sf"/>
</dbReference>
<organism evidence="6 7">
    <name type="scientific">Streptomyces buecherae</name>
    <dbReference type="NCBI Taxonomy" id="2763006"/>
    <lineage>
        <taxon>Bacteria</taxon>
        <taxon>Bacillati</taxon>
        <taxon>Actinomycetota</taxon>
        <taxon>Actinomycetes</taxon>
        <taxon>Kitasatosporales</taxon>
        <taxon>Streptomycetaceae</taxon>
        <taxon>Streptomyces</taxon>
    </lineage>
</organism>
<dbReference type="AlphaFoldDB" id="A0A7H8NFS1"/>
<evidence type="ECO:0000256" key="1">
    <source>
        <dbReference type="ARBA" id="ARBA00009437"/>
    </source>
</evidence>
<dbReference type="PANTHER" id="PTHR30346:SF30">
    <property type="entry name" value="SMALL NEUTRAL PROTEASE REGULATORY PROTEIN"/>
    <property type="match status" value="1"/>
</dbReference>
<dbReference type="PROSITE" id="PS50931">
    <property type="entry name" value="HTH_LYSR"/>
    <property type="match status" value="1"/>
</dbReference>
<dbReference type="SUPFAM" id="SSF46785">
    <property type="entry name" value="Winged helix' DNA-binding domain"/>
    <property type="match status" value="1"/>
</dbReference>
<sequence>MTLEIHDLRVLRAIATAGSLAGAARALGTHQASVSRRLQRIERSAGVTLFCRGPRGTTPTAAGRLVLGGADTLLPLVDWLLDAAAERATPWPGPGGPADTVRVGAVGHPALPALVSALYALLPGAPLDVRTEESSAALLDLLRAQKVELALVRHFPCLDGPPPADVESAVITHERLLVGLGEGHPLADRRSVTLRDLAPHTCVLVDSHHGTLRRRLLGAVGHSGVDLRLSRATDGAVAAAMVRAASAAVPAFPVPAPLPGVVFLPLDDDAARYTLLLAWARGGKLAAHGRQLAERARRAYPPAPTR</sequence>
<proteinExistence type="inferred from homology"/>
<dbReference type="Pfam" id="PF00126">
    <property type="entry name" value="HTH_1"/>
    <property type="match status" value="1"/>
</dbReference>
<dbReference type="Proteomes" id="UP000509303">
    <property type="component" value="Chromosome"/>
</dbReference>
<dbReference type="RefSeq" id="WP_176164241.1">
    <property type="nucleotide sequence ID" value="NZ_CP054929.1"/>
</dbReference>
<evidence type="ECO:0000313" key="6">
    <source>
        <dbReference type="EMBL" id="QKW52528.1"/>
    </source>
</evidence>
<keyword evidence="4" id="KW-0804">Transcription</keyword>
<reference evidence="6 7" key="1">
    <citation type="submission" date="2020-06" db="EMBL/GenBank/DDBJ databases">
        <title>Genome mining for natural products.</title>
        <authorList>
            <person name="Zhang B."/>
            <person name="Shi J."/>
            <person name="Ge H."/>
        </authorList>
    </citation>
    <scope>NUCLEOTIDE SEQUENCE [LARGE SCALE GENOMIC DNA]</scope>
    <source>
        <strain evidence="6 7">NA00687</strain>
    </source>
</reference>
<feature type="domain" description="HTH lysR-type" evidence="5">
    <location>
        <begin position="3"/>
        <end position="60"/>
    </location>
</feature>
<evidence type="ECO:0000256" key="2">
    <source>
        <dbReference type="ARBA" id="ARBA00023015"/>
    </source>
</evidence>
<dbReference type="Gene3D" id="3.40.190.10">
    <property type="entry name" value="Periplasmic binding protein-like II"/>
    <property type="match status" value="2"/>
</dbReference>
<evidence type="ECO:0000256" key="4">
    <source>
        <dbReference type="ARBA" id="ARBA00023163"/>
    </source>
</evidence>
<protein>
    <submittedName>
        <fullName evidence="6">LysR family transcriptional regulator</fullName>
    </submittedName>
</protein>
<keyword evidence="2" id="KW-0805">Transcription regulation</keyword>
<evidence type="ECO:0000256" key="3">
    <source>
        <dbReference type="ARBA" id="ARBA00023125"/>
    </source>
</evidence>
<dbReference type="GO" id="GO:0003677">
    <property type="term" value="F:DNA binding"/>
    <property type="evidence" value="ECO:0007669"/>
    <property type="project" value="UniProtKB-KW"/>
</dbReference>
<dbReference type="InterPro" id="IPR000847">
    <property type="entry name" value="LysR_HTH_N"/>
</dbReference>
<dbReference type="SUPFAM" id="SSF53850">
    <property type="entry name" value="Periplasmic binding protein-like II"/>
    <property type="match status" value="1"/>
</dbReference>
<keyword evidence="3" id="KW-0238">DNA-binding</keyword>
<dbReference type="EMBL" id="CP054929">
    <property type="protein sequence ID" value="QKW52528.1"/>
    <property type="molecule type" value="Genomic_DNA"/>
</dbReference>
<evidence type="ECO:0000259" key="5">
    <source>
        <dbReference type="PROSITE" id="PS50931"/>
    </source>
</evidence>
<dbReference type="PANTHER" id="PTHR30346">
    <property type="entry name" value="TRANSCRIPTIONAL DUAL REGULATOR HCAR-RELATED"/>
    <property type="match status" value="1"/>
</dbReference>
<dbReference type="InterPro" id="IPR036390">
    <property type="entry name" value="WH_DNA-bd_sf"/>
</dbReference>
<accession>A0A7H8NFS1</accession>
<gene>
    <name evidence="6" type="ORF">HUT08_26675</name>
</gene>
<dbReference type="InterPro" id="IPR005119">
    <property type="entry name" value="LysR_subst-bd"/>
</dbReference>
<evidence type="ECO:0000313" key="7">
    <source>
        <dbReference type="Proteomes" id="UP000509303"/>
    </source>
</evidence>
<keyword evidence="7" id="KW-1185">Reference proteome</keyword>
<dbReference type="Pfam" id="PF03466">
    <property type="entry name" value="LysR_substrate"/>
    <property type="match status" value="1"/>
</dbReference>
<dbReference type="GO" id="GO:0003700">
    <property type="term" value="F:DNA-binding transcription factor activity"/>
    <property type="evidence" value="ECO:0007669"/>
    <property type="project" value="InterPro"/>
</dbReference>